<protein>
    <submittedName>
        <fullName evidence="2">NAD-dependent epimerase/dehydratase family protein</fullName>
    </submittedName>
</protein>
<dbReference type="InterPro" id="IPR001509">
    <property type="entry name" value="Epimerase_deHydtase"/>
</dbReference>
<dbReference type="RefSeq" id="WP_265546614.1">
    <property type="nucleotide sequence ID" value="NZ_CP098740.1"/>
</dbReference>
<dbReference type="Pfam" id="PF01370">
    <property type="entry name" value="Epimerase"/>
    <property type="match status" value="1"/>
</dbReference>
<reference evidence="2" key="1">
    <citation type="journal article" date="2022" name="Front. Microbiol.">
        <title>Mirubactin C rescues the lethal effect of cell wall biosynthesis mutations in Bacillus subtilis.</title>
        <authorList>
            <person name="Kepplinger B."/>
            <person name="Wen X."/>
            <person name="Tyler A.R."/>
            <person name="Kim B.Y."/>
            <person name="Brown J."/>
            <person name="Banks P."/>
            <person name="Dashti Y."/>
            <person name="Mackenzie E.S."/>
            <person name="Wills C."/>
            <person name="Kawai Y."/>
            <person name="Waldron K.J."/>
            <person name="Allenby N.E.E."/>
            <person name="Wu L.J."/>
            <person name="Hall M.J."/>
            <person name="Errington J."/>
        </authorList>
    </citation>
    <scope>NUCLEOTIDE SEQUENCE</scope>
    <source>
        <strain evidence="2">MDA8-470</strain>
    </source>
</reference>
<dbReference type="PANTHER" id="PTHR48079">
    <property type="entry name" value="PROTEIN YEEZ"/>
    <property type="match status" value="1"/>
</dbReference>
<evidence type="ECO:0000259" key="1">
    <source>
        <dbReference type="Pfam" id="PF01370"/>
    </source>
</evidence>
<dbReference type="EMBL" id="CP098740">
    <property type="protein sequence ID" value="UZK58082.1"/>
    <property type="molecule type" value="Genomic_DNA"/>
</dbReference>
<accession>A0ABY6Q1G1</accession>
<dbReference type="InterPro" id="IPR051783">
    <property type="entry name" value="NAD(P)-dependent_oxidoreduct"/>
</dbReference>
<proteinExistence type="predicted"/>
<name>A0ABY6Q1G1_9ACTN</name>
<dbReference type="Gene3D" id="3.40.50.720">
    <property type="entry name" value="NAD(P)-binding Rossmann-like Domain"/>
    <property type="match status" value="1"/>
</dbReference>
<dbReference type="Proteomes" id="UP001164963">
    <property type="component" value="Chromosome"/>
</dbReference>
<keyword evidence="3" id="KW-1185">Reference proteome</keyword>
<gene>
    <name evidence="2" type="ORF">NEH16_31960</name>
</gene>
<feature type="domain" description="NAD-dependent epimerase/dehydratase" evidence="1">
    <location>
        <begin position="6"/>
        <end position="217"/>
    </location>
</feature>
<dbReference type="PANTHER" id="PTHR48079:SF6">
    <property type="entry name" value="NAD(P)-BINDING DOMAIN-CONTAINING PROTEIN-RELATED"/>
    <property type="match status" value="1"/>
</dbReference>
<evidence type="ECO:0000313" key="2">
    <source>
        <dbReference type="EMBL" id="UZK58082.1"/>
    </source>
</evidence>
<organism evidence="2 3">
    <name type="scientific">Streptomyces drozdowiczii</name>
    <dbReference type="NCBI Taxonomy" id="202862"/>
    <lineage>
        <taxon>Bacteria</taxon>
        <taxon>Bacillati</taxon>
        <taxon>Actinomycetota</taxon>
        <taxon>Actinomycetes</taxon>
        <taxon>Kitasatosporales</taxon>
        <taxon>Streptomycetaceae</taxon>
        <taxon>Streptomyces</taxon>
    </lineage>
</organism>
<dbReference type="InterPro" id="IPR036291">
    <property type="entry name" value="NAD(P)-bd_dom_sf"/>
</dbReference>
<dbReference type="SUPFAM" id="SSF51735">
    <property type="entry name" value="NAD(P)-binding Rossmann-fold domains"/>
    <property type="match status" value="1"/>
</dbReference>
<sequence length="317" mass="32979">MSPVRVVLTGATGFIGGAVLRELARHRAATGAVLRAVGRGPRPDGPAAAADEWVSAELTEPDSLRGACEGADVLLHLASALGPDAARCEAVNAGGTAAVMAEAVRAGLGRIVHLSTAAVYGRGPHRGIGVDEIVPAPVSAASRSRLLAERPAREAGACVLRPGLVLGRGDRWVVPALAELVRRVPERWDGGRGLLSAVAVDDLARLIAALALAPGSGPAAGGVHHASHPRPVRNGELMDTLAAHAVLPAQRGELDWPGCLERLRAAPGPVSERQFELLARDHWYRSEEIWDVAHCDPGPGPLAAVADAADWYRERLA</sequence>
<evidence type="ECO:0000313" key="3">
    <source>
        <dbReference type="Proteomes" id="UP001164963"/>
    </source>
</evidence>